<organism evidence="2 3">
    <name type="scientific">Allorhizobium taibaishanense</name>
    <dbReference type="NCBI Taxonomy" id="887144"/>
    <lineage>
        <taxon>Bacteria</taxon>
        <taxon>Pseudomonadati</taxon>
        <taxon>Pseudomonadota</taxon>
        <taxon>Alphaproteobacteria</taxon>
        <taxon>Hyphomicrobiales</taxon>
        <taxon>Rhizobiaceae</taxon>
        <taxon>Rhizobium/Agrobacterium group</taxon>
        <taxon>Allorhizobium</taxon>
    </lineage>
</organism>
<keyword evidence="3" id="KW-1185">Reference proteome</keyword>
<accession>A0A1Q8ZZP8</accession>
<dbReference type="Proteomes" id="UP000544107">
    <property type="component" value="Unassembled WGS sequence"/>
</dbReference>
<dbReference type="RefSeq" id="WP_075616975.1">
    <property type="nucleotide sequence ID" value="NZ_JACIED010000002.1"/>
</dbReference>
<dbReference type="OrthoDB" id="165038at2"/>
<dbReference type="Proteomes" id="UP000185598">
    <property type="component" value="Unassembled WGS sequence"/>
</dbReference>
<dbReference type="EMBL" id="JACIED010000002">
    <property type="protein sequence ID" value="MBB4007190.1"/>
    <property type="molecule type" value="Genomic_DNA"/>
</dbReference>
<evidence type="ECO:0000313" key="2">
    <source>
        <dbReference type="EMBL" id="OLP47795.1"/>
    </source>
</evidence>
<reference evidence="2 3" key="1">
    <citation type="submission" date="2016-09" db="EMBL/GenBank/DDBJ databases">
        <title>Rhizobium oryziradicis sp. nov., isolated from the root of rice.</title>
        <authorList>
            <person name="Zhao J."/>
            <person name="Zhang X."/>
        </authorList>
    </citation>
    <scope>NUCLEOTIDE SEQUENCE [LARGE SCALE GENOMIC DNA]</scope>
    <source>
        <strain evidence="2 3">14971</strain>
    </source>
</reference>
<name>A0A1Q8ZZP8_9HYPH</name>
<dbReference type="EMBL" id="MKIN01000027">
    <property type="protein sequence ID" value="OLP47795.1"/>
    <property type="molecule type" value="Genomic_DNA"/>
</dbReference>
<comment type="caution">
    <text evidence="2">The sequence shown here is derived from an EMBL/GenBank/DDBJ whole genome shotgun (WGS) entry which is preliminary data.</text>
</comment>
<reference evidence="1 4" key="2">
    <citation type="submission" date="2020-08" db="EMBL/GenBank/DDBJ databases">
        <title>Genomic Encyclopedia of Type Strains, Phase IV (KMG-IV): sequencing the most valuable type-strain genomes for metagenomic binning, comparative biology and taxonomic classification.</title>
        <authorList>
            <person name="Goeker M."/>
        </authorList>
    </citation>
    <scope>NUCLEOTIDE SEQUENCE [LARGE SCALE GENOMIC DNA]</scope>
    <source>
        <strain evidence="1 4">DSM 100021</strain>
    </source>
</reference>
<proteinExistence type="predicted"/>
<protein>
    <recommendedName>
        <fullName evidence="5">Prevent-host-death protein</fullName>
    </recommendedName>
</protein>
<sequence>MAHQVPASAFSRQFGKIREDVYEAGVIEVTAHDRVVGAYISPKELERFNRLKKMERDVVTFSDFDDDMLAELRDTQWGVISK</sequence>
<evidence type="ECO:0000313" key="3">
    <source>
        <dbReference type="Proteomes" id="UP000185598"/>
    </source>
</evidence>
<dbReference type="AlphaFoldDB" id="A0A1Q8ZZP8"/>
<gene>
    <name evidence="2" type="ORF">BJF91_05395</name>
    <name evidence="1" type="ORF">GGQ71_001453</name>
</gene>
<dbReference type="STRING" id="887144.BJF91_05395"/>
<evidence type="ECO:0008006" key="5">
    <source>
        <dbReference type="Google" id="ProtNLM"/>
    </source>
</evidence>
<evidence type="ECO:0000313" key="1">
    <source>
        <dbReference type="EMBL" id="MBB4007190.1"/>
    </source>
</evidence>
<evidence type="ECO:0000313" key="4">
    <source>
        <dbReference type="Proteomes" id="UP000544107"/>
    </source>
</evidence>